<reference evidence="2" key="1">
    <citation type="journal article" date="2023" name="Plant J.">
        <title>Genome sequences and population genomics provide insights into the demographic history, inbreeding, and mutation load of two 'living fossil' tree species of Dipteronia.</title>
        <authorList>
            <person name="Feng Y."/>
            <person name="Comes H.P."/>
            <person name="Chen J."/>
            <person name="Zhu S."/>
            <person name="Lu R."/>
            <person name="Zhang X."/>
            <person name="Li P."/>
            <person name="Qiu J."/>
            <person name="Olsen K.M."/>
            <person name="Qiu Y."/>
        </authorList>
    </citation>
    <scope>NUCLEOTIDE SEQUENCE</scope>
    <source>
        <strain evidence="2">KIB01</strain>
    </source>
</reference>
<protein>
    <recommendedName>
        <fullName evidence="1">Reverse transcriptase domain-containing protein</fullName>
    </recommendedName>
</protein>
<dbReference type="AlphaFoldDB" id="A0AAD9TG93"/>
<dbReference type="InterPro" id="IPR000477">
    <property type="entry name" value="RT_dom"/>
</dbReference>
<dbReference type="EMBL" id="JANJYI010000009">
    <property type="protein sequence ID" value="KAK2635044.1"/>
    <property type="molecule type" value="Genomic_DNA"/>
</dbReference>
<dbReference type="PANTHER" id="PTHR46890:SF48">
    <property type="entry name" value="RNA-DIRECTED DNA POLYMERASE"/>
    <property type="match status" value="1"/>
</dbReference>
<keyword evidence="3" id="KW-1185">Reference proteome</keyword>
<organism evidence="2 3">
    <name type="scientific">Dipteronia dyeriana</name>
    <dbReference type="NCBI Taxonomy" id="168575"/>
    <lineage>
        <taxon>Eukaryota</taxon>
        <taxon>Viridiplantae</taxon>
        <taxon>Streptophyta</taxon>
        <taxon>Embryophyta</taxon>
        <taxon>Tracheophyta</taxon>
        <taxon>Spermatophyta</taxon>
        <taxon>Magnoliopsida</taxon>
        <taxon>eudicotyledons</taxon>
        <taxon>Gunneridae</taxon>
        <taxon>Pentapetalae</taxon>
        <taxon>rosids</taxon>
        <taxon>malvids</taxon>
        <taxon>Sapindales</taxon>
        <taxon>Sapindaceae</taxon>
        <taxon>Hippocastanoideae</taxon>
        <taxon>Acereae</taxon>
        <taxon>Dipteronia</taxon>
    </lineage>
</organism>
<comment type="caution">
    <text evidence="2">The sequence shown here is derived from an EMBL/GenBank/DDBJ whole genome shotgun (WGS) entry which is preliminary data.</text>
</comment>
<gene>
    <name evidence="2" type="ORF">Ddye_029836</name>
</gene>
<dbReference type="PROSITE" id="PS50878">
    <property type="entry name" value="RT_POL"/>
    <property type="match status" value="1"/>
</dbReference>
<evidence type="ECO:0000313" key="3">
    <source>
        <dbReference type="Proteomes" id="UP001280121"/>
    </source>
</evidence>
<dbReference type="PANTHER" id="PTHR46890">
    <property type="entry name" value="NON-LTR RETROLELEMENT REVERSE TRANSCRIPTASE-LIKE PROTEIN-RELATED"/>
    <property type="match status" value="1"/>
</dbReference>
<evidence type="ECO:0000259" key="1">
    <source>
        <dbReference type="PROSITE" id="PS50878"/>
    </source>
</evidence>
<dbReference type="Pfam" id="PF00078">
    <property type="entry name" value="RVT_1"/>
    <property type="match status" value="1"/>
</dbReference>
<proteinExistence type="predicted"/>
<sequence length="422" mass="47723">MKKELSEVSNDTQLGSWREGIVVTYFADLFRSNQSSESQWCKLVLDDVISENQSAFVPGRLISDNTVITFECSHGLQTRKRKAGSITLKLDMSKAYDRVEWGFLSTMMLKLGFSVAWVEKVMRCVTSVSFSLLVNGDVCGNLRPSRGLRQGDPLSPYLFLICAEGLSCLINDVLSSEKVIGYWCGSTRPFISYLFFVGDSLLLARANNEDCKAIKQTFDVYVATSGQVVNFNKSALCIKDRIWQRVRGSHNRLFSSYGKEILLKDVVQSISTFAISLFWLPNGLIKNIHRLCRWNEQLIRSSFLTDEADAIISLSLGFSQTEDSLLWHFEKSGAYTVKSGYRFGRMLLFWEVPSGSNSINWWKSLWRIQVPLKLAPTSTTRDTGLGGEELSDLGLERHAQAQVNERLKCAKKLLGWLDEYVI</sequence>
<name>A0AAD9TG93_9ROSI</name>
<dbReference type="InterPro" id="IPR052343">
    <property type="entry name" value="Retrotransposon-Effector_Assoc"/>
</dbReference>
<accession>A0AAD9TG93</accession>
<feature type="domain" description="Reverse transcriptase" evidence="1">
    <location>
        <begin position="1"/>
        <end position="261"/>
    </location>
</feature>
<dbReference type="Proteomes" id="UP001280121">
    <property type="component" value="Unassembled WGS sequence"/>
</dbReference>
<evidence type="ECO:0000313" key="2">
    <source>
        <dbReference type="EMBL" id="KAK2635044.1"/>
    </source>
</evidence>